<evidence type="ECO:0000256" key="2">
    <source>
        <dbReference type="SAM" id="Phobius"/>
    </source>
</evidence>
<reference evidence="3 4" key="2">
    <citation type="submission" date="2018-11" db="EMBL/GenBank/DDBJ databases">
        <authorList>
            <consortium name="Pathogen Informatics"/>
        </authorList>
    </citation>
    <scope>NUCLEOTIDE SEQUENCE [LARGE SCALE GENOMIC DNA]</scope>
</reference>
<keyword evidence="4" id="KW-1185">Reference proteome</keyword>
<evidence type="ECO:0000313" key="5">
    <source>
        <dbReference type="WBParaSite" id="ASIM_0000639501-mRNA-1"/>
    </source>
</evidence>
<feature type="compositionally biased region" description="Basic and acidic residues" evidence="1">
    <location>
        <begin position="1"/>
        <end position="28"/>
    </location>
</feature>
<reference evidence="5" key="1">
    <citation type="submission" date="2017-02" db="UniProtKB">
        <authorList>
            <consortium name="WormBaseParasite"/>
        </authorList>
    </citation>
    <scope>IDENTIFICATION</scope>
</reference>
<name>A0A0M3JFJ3_ANISI</name>
<dbReference type="AlphaFoldDB" id="A0A0M3JFJ3"/>
<feature type="transmembrane region" description="Helical" evidence="2">
    <location>
        <begin position="69"/>
        <end position="91"/>
    </location>
</feature>
<protein>
    <submittedName>
        <fullName evidence="5">Zinc transporter ZIP1</fullName>
    </submittedName>
</protein>
<accession>A0A0M3JFJ3</accession>
<dbReference type="WBParaSite" id="ASIM_0000639501-mRNA-1">
    <property type="protein sequence ID" value="ASIM_0000639501-mRNA-1"/>
    <property type="gene ID" value="ASIM_0000639501"/>
</dbReference>
<dbReference type="EMBL" id="UYRR01013056">
    <property type="protein sequence ID" value="VDK26634.1"/>
    <property type="molecule type" value="Genomic_DNA"/>
</dbReference>
<evidence type="ECO:0000313" key="4">
    <source>
        <dbReference type="Proteomes" id="UP000267096"/>
    </source>
</evidence>
<keyword evidence="2" id="KW-0472">Membrane</keyword>
<gene>
    <name evidence="3" type="ORF">ASIM_LOCUS6177</name>
</gene>
<feature type="region of interest" description="Disordered" evidence="1">
    <location>
        <begin position="1"/>
        <end position="58"/>
    </location>
</feature>
<dbReference type="Proteomes" id="UP000267096">
    <property type="component" value="Unassembled WGS sequence"/>
</dbReference>
<evidence type="ECO:0000313" key="3">
    <source>
        <dbReference type="EMBL" id="VDK26634.1"/>
    </source>
</evidence>
<keyword evidence="2" id="KW-0812">Transmembrane</keyword>
<keyword evidence="2" id="KW-1133">Transmembrane helix</keyword>
<feature type="compositionally biased region" description="Basic and acidic residues" evidence="1">
    <location>
        <begin position="40"/>
        <end position="58"/>
    </location>
</feature>
<evidence type="ECO:0000256" key="1">
    <source>
        <dbReference type="SAM" id="MobiDB-lite"/>
    </source>
</evidence>
<dbReference type="OrthoDB" id="448280at2759"/>
<sequence length="98" mass="10898">MRERHPTSEYEHFVHGHDADTHSHHSYEEGTLADPSATVEDTHSLHHHSTDSVEEDVHFNPASHSTVRAALLVMALSLHAIFEGLSLGLIMDVNSLLQ</sequence>
<proteinExistence type="predicted"/>
<organism evidence="5">
    <name type="scientific">Anisakis simplex</name>
    <name type="common">Herring worm</name>
    <dbReference type="NCBI Taxonomy" id="6269"/>
    <lineage>
        <taxon>Eukaryota</taxon>
        <taxon>Metazoa</taxon>
        <taxon>Ecdysozoa</taxon>
        <taxon>Nematoda</taxon>
        <taxon>Chromadorea</taxon>
        <taxon>Rhabditida</taxon>
        <taxon>Spirurina</taxon>
        <taxon>Ascaridomorpha</taxon>
        <taxon>Ascaridoidea</taxon>
        <taxon>Anisakidae</taxon>
        <taxon>Anisakis</taxon>
        <taxon>Anisakis simplex complex</taxon>
    </lineage>
</organism>